<comment type="caution">
    <text evidence="3">The sequence shown here is derived from an EMBL/GenBank/DDBJ whole genome shotgun (WGS) entry which is preliminary data.</text>
</comment>
<evidence type="ECO:0000313" key="3">
    <source>
        <dbReference type="EMBL" id="TCS60535.1"/>
    </source>
</evidence>
<dbReference type="InterPro" id="IPR012338">
    <property type="entry name" value="Beta-lactam/transpept-like"/>
</dbReference>
<accession>A0A4R3J5E5</accession>
<dbReference type="PANTHER" id="PTHR43283">
    <property type="entry name" value="BETA-LACTAMASE-RELATED"/>
    <property type="match status" value="1"/>
</dbReference>
<keyword evidence="4" id="KW-1185">Reference proteome</keyword>
<reference evidence="3 4" key="1">
    <citation type="submission" date="2019-03" db="EMBL/GenBank/DDBJ databases">
        <title>Genomic Encyclopedia of Type Strains, Phase IV (KMG-IV): sequencing the most valuable type-strain genomes for metagenomic binning, comparative biology and taxonomic classification.</title>
        <authorList>
            <person name="Goeker M."/>
        </authorList>
    </citation>
    <scope>NUCLEOTIDE SEQUENCE [LARGE SCALE GENOMIC DNA]</scope>
    <source>
        <strain evidence="3 4">DSM 101688</strain>
    </source>
</reference>
<feature type="domain" description="Beta-lactamase-related" evidence="2">
    <location>
        <begin position="2"/>
        <end position="150"/>
    </location>
</feature>
<dbReference type="InterPro" id="IPR001466">
    <property type="entry name" value="Beta-lactam-related"/>
</dbReference>
<proteinExistence type="predicted"/>
<dbReference type="AlphaFoldDB" id="A0A4R3J5E5"/>
<dbReference type="Pfam" id="PF00144">
    <property type="entry name" value="Beta-lactamase"/>
    <property type="match status" value="1"/>
</dbReference>
<evidence type="ECO:0000259" key="2">
    <source>
        <dbReference type="Pfam" id="PF00144"/>
    </source>
</evidence>
<organism evidence="3 4">
    <name type="scientific">Varunaivibrio sulfuroxidans</name>
    <dbReference type="NCBI Taxonomy" id="1773489"/>
    <lineage>
        <taxon>Bacteria</taxon>
        <taxon>Pseudomonadati</taxon>
        <taxon>Pseudomonadota</taxon>
        <taxon>Alphaproteobacteria</taxon>
        <taxon>Rhodospirillales</taxon>
        <taxon>Magnetovibrionaceae</taxon>
        <taxon>Varunaivibrio</taxon>
    </lineage>
</organism>
<dbReference type="SUPFAM" id="SSF56601">
    <property type="entry name" value="beta-lactamase/transpeptidase-like"/>
    <property type="match status" value="1"/>
</dbReference>
<sequence length="162" mass="17626">MIARLVEKGVIDWNSSIADIFPVLTPDGNPAAKITLSQLLSHTSGLTENMDDADFAKYEKSGYVDCETARRQRLSIAKKYLNAPLLAKPGQKFLYSNLGYLIAAAMVEKATGQSWGRLIRRQIFATLNLRSAGLGPPGYAQTPGGQSRDQPQGHMPAARTYG</sequence>
<dbReference type="EMBL" id="SLZW01000010">
    <property type="protein sequence ID" value="TCS60535.1"/>
    <property type="molecule type" value="Genomic_DNA"/>
</dbReference>
<evidence type="ECO:0000256" key="1">
    <source>
        <dbReference type="SAM" id="MobiDB-lite"/>
    </source>
</evidence>
<name>A0A4R3J5E5_9PROT</name>
<dbReference type="Proteomes" id="UP000295304">
    <property type="component" value="Unassembled WGS sequence"/>
</dbReference>
<dbReference type="RefSeq" id="WP_132939849.1">
    <property type="nucleotide sequence ID" value="NZ_CP119676.1"/>
</dbReference>
<dbReference type="OrthoDB" id="5377981at2"/>
<gene>
    <name evidence="3" type="ORF">EDD55_1109</name>
</gene>
<feature type="region of interest" description="Disordered" evidence="1">
    <location>
        <begin position="135"/>
        <end position="162"/>
    </location>
</feature>
<protein>
    <submittedName>
        <fullName evidence="3">Beta-lactamase</fullName>
    </submittedName>
</protein>
<dbReference type="Gene3D" id="3.40.710.10">
    <property type="entry name" value="DD-peptidase/beta-lactamase superfamily"/>
    <property type="match status" value="1"/>
</dbReference>
<evidence type="ECO:0000313" key="4">
    <source>
        <dbReference type="Proteomes" id="UP000295304"/>
    </source>
</evidence>
<dbReference type="InterPro" id="IPR050789">
    <property type="entry name" value="Diverse_Enzym_Activities"/>
</dbReference>